<dbReference type="InterPro" id="IPR010177">
    <property type="entry name" value="Paired_CXXCH_1"/>
</dbReference>
<dbReference type="InterPro" id="IPR036280">
    <property type="entry name" value="Multihaem_cyt_sf"/>
</dbReference>
<dbReference type="RefSeq" id="WP_415867015.1">
    <property type="nucleotide sequence ID" value="NZ_CP134537.1"/>
</dbReference>
<dbReference type="Proteomes" id="UP001302806">
    <property type="component" value="Chromosome"/>
</dbReference>
<dbReference type="Pfam" id="PF09699">
    <property type="entry name" value="Paired_CXXCH_1"/>
    <property type="match status" value="1"/>
</dbReference>
<dbReference type="InterPro" id="IPR051829">
    <property type="entry name" value="Multiheme_Cytochr_ET"/>
</dbReference>
<evidence type="ECO:0000313" key="3">
    <source>
        <dbReference type="EMBL" id="WNH10781.1"/>
    </source>
</evidence>
<dbReference type="SUPFAM" id="SSF48695">
    <property type="entry name" value="Multiheme cytochromes"/>
    <property type="match status" value="1"/>
</dbReference>
<gene>
    <name evidence="3" type="ORF">RHP51_09160</name>
</gene>
<evidence type="ECO:0000256" key="1">
    <source>
        <dbReference type="ARBA" id="ARBA00022729"/>
    </source>
</evidence>
<organism evidence="3 4">
    <name type="scientific">Thalassobellus suaedae</name>
    <dbReference type="NCBI Taxonomy" id="3074124"/>
    <lineage>
        <taxon>Bacteria</taxon>
        <taxon>Pseudomonadati</taxon>
        <taxon>Bacteroidota</taxon>
        <taxon>Flavobacteriia</taxon>
        <taxon>Flavobacteriales</taxon>
        <taxon>Flavobacteriaceae</taxon>
        <taxon>Thalassobellus</taxon>
    </lineage>
</organism>
<keyword evidence="1" id="KW-0732">Signal</keyword>
<dbReference type="PANTHER" id="PTHR35038">
    <property type="entry name" value="DISSIMILATORY SULFITE REDUCTASE SIRA"/>
    <property type="match status" value="1"/>
</dbReference>
<dbReference type="PROSITE" id="PS51257">
    <property type="entry name" value="PROKAR_LIPOPROTEIN"/>
    <property type="match status" value="1"/>
</dbReference>
<protein>
    <submittedName>
        <fullName evidence="3">Cytochrome c3 family protein</fullName>
    </submittedName>
</protein>
<evidence type="ECO:0000313" key="4">
    <source>
        <dbReference type="Proteomes" id="UP001302806"/>
    </source>
</evidence>
<dbReference type="EMBL" id="CP134537">
    <property type="protein sequence ID" value="WNH10781.1"/>
    <property type="molecule type" value="Genomic_DNA"/>
</dbReference>
<evidence type="ECO:0000259" key="2">
    <source>
        <dbReference type="Pfam" id="PF09699"/>
    </source>
</evidence>
<reference evidence="3 4" key="1">
    <citation type="submission" date="2023-09" db="EMBL/GenBank/DDBJ databases">
        <title>Thalassobella suaedae gen. nov., sp. nov., a marine bacterium of the family Flavobacteriaceae isolated from a halophyte Suaeda japonica.</title>
        <authorList>
            <person name="Lee S.Y."/>
            <person name="Hwang C.Y."/>
        </authorList>
    </citation>
    <scope>NUCLEOTIDE SEQUENCE [LARGE SCALE GENOMIC DNA]</scope>
    <source>
        <strain evidence="3 4">HL-DH14</strain>
    </source>
</reference>
<accession>A0ABY9XXT9</accession>
<sequence>MTRNKYIITKIVYSFIFLIALFSCKHGEGEYHGVIDKIEVESKNYHGTSISSEQYLDGIKTIEITEGDHTFLIPERKSQIKSYACIECHSKPLTQMQSEDVKKAHWDIKLVHANQNTMNCITCHNPENMDNLKSLTGNNIDFNTSYNLCNQCHTKQFEDWKGGAHGKRIGGWAPPRASLTCVNCHNPHKPHFESRW</sequence>
<dbReference type="Gene3D" id="1.10.1130.10">
    <property type="entry name" value="Flavocytochrome C3, Chain A"/>
    <property type="match status" value="1"/>
</dbReference>
<dbReference type="Gene3D" id="1.10.287.3080">
    <property type="match status" value="1"/>
</dbReference>
<name>A0ABY9XXT9_9FLAO</name>
<feature type="domain" description="Doubled CXXCH motif" evidence="2">
    <location>
        <begin position="112"/>
        <end position="156"/>
    </location>
</feature>
<proteinExistence type="predicted"/>